<evidence type="ECO:0000256" key="2">
    <source>
        <dbReference type="ARBA" id="ARBA00022670"/>
    </source>
</evidence>
<dbReference type="Gene3D" id="6.10.250.3150">
    <property type="match status" value="1"/>
</dbReference>
<comment type="cofactor">
    <cofactor evidence="1">
        <name>Zn(2+)</name>
        <dbReference type="ChEBI" id="CHEBI:29105"/>
    </cofactor>
</comment>
<keyword evidence="7" id="KW-0175">Coiled coil</keyword>
<dbReference type="Pfam" id="PF01551">
    <property type="entry name" value="Peptidase_M23"/>
    <property type="match status" value="1"/>
</dbReference>
<organism evidence="10 11">
    <name type="scientific">Temperatibacter marinus</name>
    <dbReference type="NCBI Taxonomy" id="1456591"/>
    <lineage>
        <taxon>Bacteria</taxon>
        <taxon>Pseudomonadati</taxon>
        <taxon>Pseudomonadota</taxon>
        <taxon>Alphaproteobacteria</taxon>
        <taxon>Kordiimonadales</taxon>
        <taxon>Temperatibacteraceae</taxon>
        <taxon>Temperatibacter</taxon>
    </lineage>
</organism>
<name>A0AA52EA04_9PROT</name>
<dbReference type="GO" id="GO:0046872">
    <property type="term" value="F:metal ion binding"/>
    <property type="evidence" value="ECO:0007669"/>
    <property type="project" value="UniProtKB-KW"/>
</dbReference>
<proteinExistence type="predicted"/>
<keyword evidence="2" id="KW-0645">Protease</keyword>
<evidence type="ECO:0000313" key="10">
    <source>
        <dbReference type="EMBL" id="WND01442.1"/>
    </source>
</evidence>
<dbReference type="PANTHER" id="PTHR21666">
    <property type="entry name" value="PEPTIDASE-RELATED"/>
    <property type="match status" value="1"/>
</dbReference>
<dbReference type="EMBL" id="CP123872">
    <property type="protein sequence ID" value="WND01442.1"/>
    <property type="molecule type" value="Genomic_DNA"/>
</dbReference>
<dbReference type="InterPro" id="IPR011055">
    <property type="entry name" value="Dup_hybrid_motif"/>
</dbReference>
<evidence type="ECO:0000256" key="4">
    <source>
        <dbReference type="ARBA" id="ARBA00022801"/>
    </source>
</evidence>
<dbReference type="SUPFAM" id="SSF51261">
    <property type="entry name" value="Duplicated hybrid motif"/>
    <property type="match status" value="1"/>
</dbReference>
<protein>
    <submittedName>
        <fullName evidence="10">Peptidoglycan DD-metalloendopeptidase family protein</fullName>
    </submittedName>
</protein>
<evidence type="ECO:0000256" key="1">
    <source>
        <dbReference type="ARBA" id="ARBA00001947"/>
    </source>
</evidence>
<dbReference type="RefSeq" id="WP_310797270.1">
    <property type="nucleotide sequence ID" value="NZ_CP123872.1"/>
</dbReference>
<dbReference type="GO" id="GO:0004222">
    <property type="term" value="F:metalloendopeptidase activity"/>
    <property type="evidence" value="ECO:0007669"/>
    <property type="project" value="TreeGrafter"/>
</dbReference>
<keyword evidence="3" id="KW-0479">Metal-binding</keyword>
<dbReference type="GO" id="GO:0006508">
    <property type="term" value="P:proteolysis"/>
    <property type="evidence" value="ECO:0007669"/>
    <property type="project" value="UniProtKB-KW"/>
</dbReference>
<dbReference type="AlphaFoldDB" id="A0AA52EA04"/>
<keyword evidence="5" id="KW-0862">Zinc</keyword>
<feature type="domain" description="M23ase beta-sheet core" evidence="9">
    <location>
        <begin position="331"/>
        <end position="423"/>
    </location>
</feature>
<dbReference type="PANTHER" id="PTHR21666:SF288">
    <property type="entry name" value="CELL DIVISION PROTEIN YTFB"/>
    <property type="match status" value="1"/>
</dbReference>
<gene>
    <name evidence="10" type="ORF">QGN29_07705</name>
</gene>
<keyword evidence="4" id="KW-0378">Hydrolase</keyword>
<dbReference type="InterPro" id="IPR016047">
    <property type="entry name" value="M23ase_b-sheet_dom"/>
</dbReference>
<feature type="region of interest" description="Disordered" evidence="8">
    <location>
        <begin position="274"/>
        <end position="302"/>
    </location>
</feature>
<evidence type="ECO:0000259" key="9">
    <source>
        <dbReference type="Pfam" id="PF01551"/>
    </source>
</evidence>
<evidence type="ECO:0000256" key="6">
    <source>
        <dbReference type="ARBA" id="ARBA00023049"/>
    </source>
</evidence>
<dbReference type="Gene3D" id="2.70.70.10">
    <property type="entry name" value="Glucose Permease (Domain IIA)"/>
    <property type="match status" value="1"/>
</dbReference>
<evidence type="ECO:0000256" key="5">
    <source>
        <dbReference type="ARBA" id="ARBA00022833"/>
    </source>
</evidence>
<evidence type="ECO:0000256" key="3">
    <source>
        <dbReference type="ARBA" id="ARBA00022723"/>
    </source>
</evidence>
<sequence length="430" mass="47742">MMVHSPPISRSQKLKASLVSTLIFTQALTAPLQAHAEALAKDVQDASQTKEQLKKLETEIDKREASKKQLEQKAAEALKERQSLQVQMVSIGRKLQSTEQSIFLLDSRIGKLQELTNEKRDELLNNKDSMVELIAALQRMGRRPAAASLLKPGEALDTARSASLLSTLLPHIDIKAAALKRDISYLADLYTELSDKRFSLKTNLSDLAQQQVILKNLVARREIEETDARAAARGESLRISRLVRSSRDTRDLLQKLEEESKRFQARQARLKRASEARAAAERRQNNPAVQPQTVAPTPSGVSFRSLRGKMPYPSYGKLILKYGQRDGVGRAKGIRLSVRSGSQVISPFEGRVVYAGPFREYGQLVIIAHKDGYHGLLAGISTLYTALNQWVLLGEPVGQVAGGASRTSQLYFELRGKDGPFNPLPWLKSN</sequence>
<reference evidence="10" key="1">
    <citation type="submission" date="2023-04" db="EMBL/GenBank/DDBJ databases">
        <title>Complete genome sequence of Temperatibacter marinus.</title>
        <authorList>
            <person name="Rong J.-C."/>
            <person name="Yi M.-L."/>
            <person name="Zhao Q."/>
        </authorList>
    </citation>
    <scope>NUCLEOTIDE SEQUENCE</scope>
    <source>
        <strain evidence="10">NBRC 110045</strain>
    </source>
</reference>
<dbReference type="Proteomes" id="UP001268683">
    <property type="component" value="Chromosome"/>
</dbReference>
<keyword evidence="6" id="KW-0482">Metalloprotease</keyword>
<evidence type="ECO:0000313" key="11">
    <source>
        <dbReference type="Proteomes" id="UP001268683"/>
    </source>
</evidence>
<feature type="compositionally biased region" description="Basic and acidic residues" evidence="8">
    <location>
        <begin position="274"/>
        <end position="284"/>
    </location>
</feature>
<keyword evidence="11" id="KW-1185">Reference proteome</keyword>
<feature type="coiled-coil region" evidence="7">
    <location>
        <begin position="239"/>
        <end position="273"/>
    </location>
</feature>
<evidence type="ECO:0000256" key="8">
    <source>
        <dbReference type="SAM" id="MobiDB-lite"/>
    </source>
</evidence>
<evidence type="ECO:0000256" key="7">
    <source>
        <dbReference type="SAM" id="Coils"/>
    </source>
</evidence>
<feature type="coiled-coil region" evidence="7">
    <location>
        <begin position="36"/>
        <end position="87"/>
    </location>
</feature>
<dbReference type="CDD" id="cd12797">
    <property type="entry name" value="M23_peptidase"/>
    <property type="match status" value="1"/>
</dbReference>
<dbReference type="InterPro" id="IPR050570">
    <property type="entry name" value="Cell_wall_metabolism_enzyme"/>
</dbReference>
<feature type="compositionally biased region" description="Polar residues" evidence="8">
    <location>
        <begin position="285"/>
        <end position="302"/>
    </location>
</feature>
<dbReference type="KEGG" id="tmk:QGN29_07705"/>
<accession>A0AA52EA04</accession>